<dbReference type="GO" id="GO:0042597">
    <property type="term" value="C:periplasmic space"/>
    <property type="evidence" value="ECO:0007669"/>
    <property type="project" value="UniProtKB-ARBA"/>
</dbReference>
<dbReference type="Gene3D" id="3.90.76.10">
    <property type="entry name" value="Dipeptide-binding Protein, Domain 1"/>
    <property type="match status" value="1"/>
</dbReference>
<dbReference type="PANTHER" id="PTHR30290">
    <property type="entry name" value="PERIPLASMIC BINDING COMPONENT OF ABC TRANSPORTER"/>
    <property type="match status" value="1"/>
</dbReference>
<dbReference type="Gene3D" id="3.40.190.10">
    <property type="entry name" value="Periplasmic binding protein-like II"/>
    <property type="match status" value="1"/>
</dbReference>
<dbReference type="Proteomes" id="UP000186607">
    <property type="component" value="Unassembled WGS sequence"/>
</dbReference>
<dbReference type="InterPro" id="IPR000914">
    <property type="entry name" value="SBP_5_dom"/>
</dbReference>
<keyword evidence="4" id="KW-1185">Reference proteome</keyword>
<proteinExistence type="predicted"/>
<feature type="signal peptide" evidence="1">
    <location>
        <begin position="1"/>
        <end position="21"/>
    </location>
</feature>
<dbReference type="EMBL" id="MSTI01000040">
    <property type="protein sequence ID" value="OLV19182.1"/>
    <property type="molecule type" value="Genomic_DNA"/>
</dbReference>
<feature type="domain" description="Solute-binding protein family 5" evidence="2">
    <location>
        <begin position="70"/>
        <end position="488"/>
    </location>
</feature>
<dbReference type="GO" id="GO:1904680">
    <property type="term" value="F:peptide transmembrane transporter activity"/>
    <property type="evidence" value="ECO:0007669"/>
    <property type="project" value="TreeGrafter"/>
</dbReference>
<dbReference type="InterPro" id="IPR039424">
    <property type="entry name" value="SBP_5"/>
</dbReference>
<dbReference type="AlphaFoldDB" id="A0A1U7P1Y4"/>
<accession>A0A1U7P1Y4</accession>
<dbReference type="GO" id="GO:0043190">
    <property type="term" value="C:ATP-binding cassette (ABC) transporter complex"/>
    <property type="evidence" value="ECO:0007669"/>
    <property type="project" value="InterPro"/>
</dbReference>
<dbReference type="STRING" id="249408.BOO71_0003622"/>
<evidence type="ECO:0000256" key="1">
    <source>
        <dbReference type="SAM" id="SignalP"/>
    </source>
</evidence>
<protein>
    <submittedName>
        <fullName evidence="3">Dipeptide-binding ABC transporter, periplasmic substrate-binding component</fullName>
    </submittedName>
</protein>
<dbReference type="PANTHER" id="PTHR30290:SF34">
    <property type="entry name" value="ABC TRANSPORTER, PERIPLASMIC OLIGO-PEPTIDE BINDING PROTEIN, PUTATIVE-RELATED"/>
    <property type="match status" value="1"/>
</dbReference>
<name>A0A1U7P1Y4_9DEIO</name>
<dbReference type="SUPFAM" id="SSF53850">
    <property type="entry name" value="Periplasmic binding protein-like II"/>
    <property type="match status" value="1"/>
</dbReference>
<dbReference type="CDD" id="cd08512">
    <property type="entry name" value="PBP2_NikA_DppA_OppA_like_7"/>
    <property type="match status" value="1"/>
</dbReference>
<sequence length="573" mass="62845">MTHMKNLVVLSVLLSTGTVLAASPADTLVIQSSAEVITMDPGAMYDVISAPVIVNVYETLLTYKGSSLQQLVPALATKWTAGSGGKTYTFDLRQGVKFQNGDVMTCVDAEYTFRRNLVTNESSAGNWFLSESLLGTQANANDDKSITWARISAAAKCNGQGQLVLSLPKVDPAFLSKIAYVGQGILDRKYSASIGEWDGTEATWKSWVGKDVSGSALNKKPNGTGPYKLVRQDASSMLFTAHDSYWGGKPSIKNVVRQKVPELAARQQAFLRGDADMIDGGGRAVDEAQLKGKPGVTWVDDLPNTNTVAIFMNENIKNSALLGSGKLDGQGIPANFFGDADVRRAFAYLFNYAQYTKDVFKGRGVELTMMLPTTFPGYDPKISVYKYDPKQAEAAFKRAFGGNIWKNGFTFTANYRAGSTSSQTALEFLKQSVEALNPKFKMNLQAKQASELSVDAGKGMEPMTVLSWSPDYADPDNFMYTFYSSSGWFYPRSNFKDATIDKWLDQARATIDTAERNKLYSQVGRRAHDLAPVIYLPQEVKYLMYSSRLSGAPLTKAGYNPLTFLPWAELAKK</sequence>
<comment type="caution">
    <text evidence="3">The sequence shown here is derived from an EMBL/GenBank/DDBJ whole genome shotgun (WGS) entry which is preliminary data.</text>
</comment>
<dbReference type="Pfam" id="PF00496">
    <property type="entry name" value="SBP_bac_5"/>
    <property type="match status" value="1"/>
</dbReference>
<evidence type="ECO:0000313" key="4">
    <source>
        <dbReference type="Proteomes" id="UP000186607"/>
    </source>
</evidence>
<evidence type="ECO:0000313" key="3">
    <source>
        <dbReference type="EMBL" id="OLV19182.1"/>
    </source>
</evidence>
<evidence type="ECO:0000259" key="2">
    <source>
        <dbReference type="Pfam" id="PF00496"/>
    </source>
</evidence>
<feature type="chain" id="PRO_5012752950" evidence="1">
    <location>
        <begin position="22"/>
        <end position="573"/>
    </location>
</feature>
<reference evidence="3 4" key="1">
    <citation type="submission" date="2017-01" db="EMBL/GenBank/DDBJ databases">
        <title>Genome Analysis of Deinococcus marmoris KOPRI26562.</title>
        <authorList>
            <person name="Kim J.H."/>
            <person name="Oh H.-M."/>
        </authorList>
    </citation>
    <scope>NUCLEOTIDE SEQUENCE [LARGE SCALE GENOMIC DNA]</scope>
    <source>
        <strain evidence="3 4">KOPRI26562</strain>
    </source>
</reference>
<dbReference type="PIRSF" id="PIRSF002741">
    <property type="entry name" value="MppA"/>
    <property type="match status" value="1"/>
</dbReference>
<keyword evidence="1" id="KW-0732">Signal</keyword>
<dbReference type="GO" id="GO:0015833">
    <property type="term" value="P:peptide transport"/>
    <property type="evidence" value="ECO:0007669"/>
    <property type="project" value="TreeGrafter"/>
</dbReference>
<organism evidence="3 4">
    <name type="scientific">Deinococcus marmoris</name>
    <dbReference type="NCBI Taxonomy" id="249408"/>
    <lineage>
        <taxon>Bacteria</taxon>
        <taxon>Thermotogati</taxon>
        <taxon>Deinococcota</taxon>
        <taxon>Deinococci</taxon>
        <taxon>Deinococcales</taxon>
        <taxon>Deinococcaceae</taxon>
        <taxon>Deinococcus</taxon>
    </lineage>
</organism>
<dbReference type="InterPro" id="IPR030678">
    <property type="entry name" value="Peptide/Ni-bd"/>
</dbReference>
<gene>
    <name evidence="3" type="ORF">BOO71_0003622</name>
</gene>
<dbReference type="Gene3D" id="3.10.105.10">
    <property type="entry name" value="Dipeptide-binding Protein, Domain 3"/>
    <property type="match status" value="1"/>
</dbReference>